<reference evidence="4" key="1">
    <citation type="journal article" date="2023" name="Plant Biotechnol. J.">
        <title>Chromosome-level wild Hevea brasiliensis genome provides new tools for genomic-assisted breeding and valuable loci to elevate rubber yield.</title>
        <authorList>
            <person name="Cheng H."/>
            <person name="Song X."/>
            <person name="Hu Y."/>
            <person name="Wu T."/>
            <person name="Yang Q."/>
            <person name="An Z."/>
            <person name="Feng S."/>
            <person name="Deng Z."/>
            <person name="Wu W."/>
            <person name="Zeng X."/>
            <person name="Tu M."/>
            <person name="Wang X."/>
            <person name="Huang H."/>
        </authorList>
    </citation>
    <scope>NUCLEOTIDE SEQUENCE</scope>
    <source>
        <strain evidence="4">MT/VB/25A 57/8</strain>
    </source>
</reference>
<dbReference type="Pfam" id="PF02298">
    <property type="entry name" value="Cu_bind_like"/>
    <property type="match status" value="1"/>
</dbReference>
<organism evidence="4 5">
    <name type="scientific">Hevea brasiliensis</name>
    <name type="common">Para rubber tree</name>
    <name type="synonym">Siphonia brasiliensis</name>
    <dbReference type="NCBI Taxonomy" id="3981"/>
    <lineage>
        <taxon>Eukaryota</taxon>
        <taxon>Viridiplantae</taxon>
        <taxon>Streptophyta</taxon>
        <taxon>Embryophyta</taxon>
        <taxon>Tracheophyta</taxon>
        <taxon>Spermatophyta</taxon>
        <taxon>Magnoliopsida</taxon>
        <taxon>eudicotyledons</taxon>
        <taxon>Gunneridae</taxon>
        <taxon>Pentapetalae</taxon>
        <taxon>rosids</taxon>
        <taxon>fabids</taxon>
        <taxon>Malpighiales</taxon>
        <taxon>Euphorbiaceae</taxon>
        <taxon>Crotonoideae</taxon>
        <taxon>Micrandreae</taxon>
        <taxon>Hevea</taxon>
    </lineage>
</organism>
<proteinExistence type="predicted"/>
<dbReference type="InterPro" id="IPR003245">
    <property type="entry name" value="Phytocyanin_dom"/>
</dbReference>
<evidence type="ECO:0000313" key="5">
    <source>
        <dbReference type="Proteomes" id="UP001174677"/>
    </source>
</evidence>
<dbReference type="PANTHER" id="PTHR33021">
    <property type="entry name" value="BLUE COPPER PROTEIN"/>
    <property type="match status" value="1"/>
</dbReference>
<evidence type="ECO:0000313" key="4">
    <source>
        <dbReference type="EMBL" id="KAJ9163085.1"/>
    </source>
</evidence>
<name>A0ABQ9L8X9_HEVBR</name>
<feature type="signal peptide" evidence="2">
    <location>
        <begin position="1"/>
        <end position="24"/>
    </location>
</feature>
<dbReference type="EMBL" id="JARPOI010000013">
    <property type="protein sequence ID" value="KAJ9163085.1"/>
    <property type="molecule type" value="Genomic_DNA"/>
</dbReference>
<dbReference type="CDD" id="cd13920">
    <property type="entry name" value="Stellacyanin"/>
    <property type="match status" value="1"/>
</dbReference>
<evidence type="ECO:0000256" key="2">
    <source>
        <dbReference type="SAM" id="SignalP"/>
    </source>
</evidence>
<dbReference type="Gene3D" id="2.60.40.420">
    <property type="entry name" value="Cupredoxins - blue copper proteins"/>
    <property type="match status" value="1"/>
</dbReference>
<gene>
    <name evidence="4" type="ORF">P3X46_022795</name>
</gene>
<accession>A0ABQ9L8X9</accession>
<sequence>MARKSSMAFLAAVVIAALIQSSVAQTQHTVGDNTGWTIPTGDAALYTNWASNQDFSVNDILVFNYNSGAHDVAEVTKENYDSCNTNNPISLNTTAPTRITLTAGEHFYICTISGHCSAGQKLAINVTGSGTTTPPSSTTPSSPSPTTAPPPPDSSARSLSVAGLSATFLSIVVAFLH</sequence>
<keyword evidence="2" id="KW-0732">Signal</keyword>
<feature type="chain" id="PRO_5045323191" description="Phytocyanin domain-containing protein" evidence="2">
    <location>
        <begin position="25"/>
        <end position="177"/>
    </location>
</feature>
<dbReference type="Proteomes" id="UP001174677">
    <property type="component" value="Chromosome 13"/>
</dbReference>
<feature type="compositionally biased region" description="Pro residues" evidence="1">
    <location>
        <begin position="142"/>
        <end position="153"/>
    </location>
</feature>
<dbReference type="InterPro" id="IPR039391">
    <property type="entry name" value="Phytocyanin-like"/>
</dbReference>
<keyword evidence="5" id="KW-1185">Reference proteome</keyword>
<dbReference type="SUPFAM" id="SSF49503">
    <property type="entry name" value="Cupredoxins"/>
    <property type="match status" value="1"/>
</dbReference>
<protein>
    <recommendedName>
        <fullName evidence="3">Phytocyanin domain-containing protein</fullName>
    </recommendedName>
</protein>
<dbReference type="InterPro" id="IPR008972">
    <property type="entry name" value="Cupredoxin"/>
</dbReference>
<comment type="caution">
    <text evidence="4">The sequence shown here is derived from an EMBL/GenBank/DDBJ whole genome shotgun (WGS) entry which is preliminary data.</text>
</comment>
<feature type="domain" description="Phytocyanin" evidence="3">
    <location>
        <begin position="26"/>
        <end position="128"/>
    </location>
</feature>
<feature type="compositionally biased region" description="Low complexity" evidence="1">
    <location>
        <begin position="127"/>
        <end position="141"/>
    </location>
</feature>
<dbReference type="PROSITE" id="PS51485">
    <property type="entry name" value="PHYTOCYANIN"/>
    <property type="match status" value="1"/>
</dbReference>
<evidence type="ECO:0000256" key="1">
    <source>
        <dbReference type="SAM" id="MobiDB-lite"/>
    </source>
</evidence>
<evidence type="ECO:0000259" key="3">
    <source>
        <dbReference type="PROSITE" id="PS51485"/>
    </source>
</evidence>
<feature type="region of interest" description="Disordered" evidence="1">
    <location>
        <begin position="127"/>
        <end position="158"/>
    </location>
</feature>
<dbReference type="PANTHER" id="PTHR33021:SF368">
    <property type="entry name" value="PHYTOCYANIN DOMAIN-CONTAINING PROTEIN"/>
    <property type="match status" value="1"/>
</dbReference>